<name>A0A0D0BM24_9AGAR</name>
<dbReference type="HOGENOM" id="CLU_1049930_0_0_1"/>
<dbReference type="Proteomes" id="UP000053593">
    <property type="component" value="Unassembled WGS sequence"/>
</dbReference>
<dbReference type="EMBL" id="KN834802">
    <property type="protein sequence ID" value="KIK55881.1"/>
    <property type="molecule type" value="Genomic_DNA"/>
</dbReference>
<evidence type="ECO:0000313" key="1">
    <source>
        <dbReference type="EMBL" id="KIK55881.1"/>
    </source>
</evidence>
<protein>
    <submittedName>
        <fullName evidence="1">Uncharacterized protein</fullName>
    </submittedName>
</protein>
<accession>A0A0D0BM24</accession>
<reference evidence="1 2" key="1">
    <citation type="submission" date="2014-04" db="EMBL/GenBank/DDBJ databases">
        <title>Evolutionary Origins and Diversification of the Mycorrhizal Mutualists.</title>
        <authorList>
            <consortium name="DOE Joint Genome Institute"/>
            <consortium name="Mycorrhizal Genomics Consortium"/>
            <person name="Kohler A."/>
            <person name="Kuo A."/>
            <person name="Nagy L.G."/>
            <person name="Floudas D."/>
            <person name="Copeland A."/>
            <person name="Barry K.W."/>
            <person name="Cichocki N."/>
            <person name="Veneault-Fourrey C."/>
            <person name="LaButti K."/>
            <person name="Lindquist E.A."/>
            <person name="Lipzen A."/>
            <person name="Lundell T."/>
            <person name="Morin E."/>
            <person name="Murat C."/>
            <person name="Riley R."/>
            <person name="Ohm R."/>
            <person name="Sun H."/>
            <person name="Tunlid A."/>
            <person name="Henrissat B."/>
            <person name="Grigoriev I.V."/>
            <person name="Hibbett D.S."/>
            <person name="Martin F."/>
        </authorList>
    </citation>
    <scope>NUCLEOTIDE SEQUENCE [LARGE SCALE GENOMIC DNA]</scope>
    <source>
        <strain evidence="1 2">FD-317 M1</strain>
    </source>
</reference>
<dbReference type="AlphaFoldDB" id="A0A0D0BM24"/>
<sequence>MAITYEGDDAHERWKSDLKSFANVREANSWQLYAFTHSISPSLIFHQEMIPFNLVWMRASDAVRSYIDWRFHADSDALIIAKQRYCQSLLNSSLLPVEEIWIDPSNGTFCWGPPCYIYAIQQYFQHVIEENVDNFLKPYSLMANYISIDLFTGCHLSSMVDSSTGEVVGQMPMSSEGDCISGSWFIFDSPENYYPQIWRVQDGWNRVSYNFLEGCFHGPSIYRIHTWTRDEVNHSWMVQLPYILDQLKIAELEFSSFISDKNLQG</sequence>
<organism evidence="1 2">
    <name type="scientific">Collybiopsis luxurians FD-317 M1</name>
    <dbReference type="NCBI Taxonomy" id="944289"/>
    <lineage>
        <taxon>Eukaryota</taxon>
        <taxon>Fungi</taxon>
        <taxon>Dikarya</taxon>
        <taxon>Basidiomycota</taxon>
        <taxon>Agaricomycotina</taxon>
        <taxon>Agaricomycetes</taxon>
        <taxon>Agaricomycetidae</taxon>
        <taxon>Agaricales</taxon>
        <taxon>Marasmiineae</taxon>
        <taxon>Omphalotaceae</taxon>
        <taxon>Collybiopsis</taxon>
        <taxon>Collybiopsis luxurians</taxon>
    </lineage>
</organism>
<evidence type="ECO:0000313" key="2">
    <source>
        <dbReference type="Proteomes" id="UP000053593"/>
    </source>
</evidence>
<proteinExistence type="predicted"/>
<gene>
    <name evidence="1" type="ORF">GYMLUDRAFT_830162</name>
</gene>
<keyword evidence="2" id="KW-1185">Reference proteome</keyword>